<keyword evidence="1" id="KW-0677">Repeat</keyword>
<evidence type="ECO:0000256" key="2">
    <source>
        <dbReference type="ARBA" id="ARBA00023043"/>
    </source>
</evidence>
<dbReference type="PROSITE" id="PS50297">
    <property type="entry name" value="ANK_REP_REGION"/>
    <property type="match status" value="1"/>
</dbReference>
<dbReference type="OrthoDB" id="10257049at2759"/>
<dbReference type="SMART" id="SM00248">
    <property type="entry name" value="ANK"/>
    <property type="match status" value="2"/>
</dbReference>
<reference evidence="4" key="1">
    <citation type="submission" date="2006-10" db="EMBL/GenBank/DDBJ databases">
        <authorList>
            <person name="Amadeo P."/>
            <person name="Zhao Q."/>
            <person name="Wortman J."/>
            <person name="Fraser-Liggett C."/>
            <person name="Carlton J."/>
        </authorList>
    </citation>
    <scope>NUCLEOTIDE SEQUENCE</scope>
    <source>
        <strain evidence="4">G3</strain>
    </source>
</reference>
<accession>A2F525</accession>
<dbReference type="SUPFAM" id="SSF48403">
    <property type="entry name" value="Ankyrin repeat"/>
    <property type="match status" value="1"/>
</dbReference>
<keyword evidence="2 3" id="KW-0040">ANK repeat</keyword>
<dbReference type="STRING" id="5722.A2F525"/>
<keyword evidence="5" id="KW-1185">Reference proteome</keyword>
<dbReference type="KEGG" id="tva:4757848"/>
<sequence>MIDIPSRYEYFLSIGSNINEICISPLQYAAYKNNKEIAELLISHSACVNQNNYYGRTPIHDAAEYNSKETAELLISHGANITDKGIDGKTALHIAVLLLLFKC</sequence>
<evidence type="ECO:0000313" key="4">
    <source>
        <dbReference type="EMBL" id="EAY00029.1"/>
    </source>
</evidence>
<reference evidence="4" key="2">
    <citation type="journal article" date="2007" name="Science">
        <title>Draft genome sequence of the sexually transmitted pathogen Trichomonas vaginalis.</title>
        <authorList>
            <person name="Carlton J.M."/>
            <person name="Hirt R.P."/>
            <person name="Silva J.C."/>
            <person name="Delcher A.L."/>
            <person name="Schatz M."/>
            <person name="Zhao Q."/>
            <person name="Wortman J.R."/>
            <person name="Bidwell S.L."/>
            <person name="Alsmark U.C.M."/>
            <person name="Besteiro S."/>
            <person name="Sicheritz-Ponten T."/>
            <person name="Noel C.J."/>
            <person name="Dacks J.B."/>
            <person name="Foster P.G."/>
            <person name="Simillion C."/>
            <person name="Van de Peer Y."/>
            <person name="Miranda-Saavedra D."/>
            <person name="Barton G.J."/>
            <person name="Westrop G.D."/>
            <person name="Mueller S."/>
            <person name="Dessi D."/>
            <person name="Fiori P.L."/>
            <person name="Ren Q."/>
            <person name="Paulsen I."/>
            <person name="Zhang H."/>
            <person name="Bastida-Corcuera F.D."/>
            <person name="Simoes-Barbosa A."/>
            <person name="Brown M.T."/>
            <person name="Hayes R.D."/>
            <person name="Mukherjee M."/>
            <person name="Okumura C.Y."/>
            <person name="Schneider R."/>
            <person name="Smith A.J."/>
            <person name="Vanacova S."/>
            <person name="Villalvazo M."/>
            <person name="Haas B.J."/>
            <person name="Pertea M."/>
            <person name="Feldblyum T.V."/>
            <person name="Utterback T.R."/>
            <person name="Shu C.L."/>
            <person name="Osoegawa K."/>
            <person name="de Jong P.J."/>
            <person name="Hrdy I."/>
            <person name="Horvathova L."/>
            <person name="Zubacova Z."/>
            <person name="Dolezal P."/>
            <person name="Malik S.B."/>
            <person name="Logsdon J.M. Jr."/>
            <person name="Henze K."/>
            <person name="Gupta A."/>
            <person name="Wang C.C."/>
            <person name="Dunne R.L."/>
            <person name="Upcroft J.A."/>
            <person name="Upcroft P."/>
            <person name="White O."/>
            <person name="Salzberg S.L."/>
            <person name="Tang P."/>
            <person name="Chiu C.-H."/>
            <person name="Lee Y.-S."/>
            <person name="Embley T.M."/>
            <person name="Coombs G.H."/>
            <person name="Mottram J.C."/>
            <person name="Tachezy J."/>
            <person name="Fraser-Liggett C.M."/>
            <person name="Johnson P.J."/>
        </authorList>
    </citation>
    <scope>NUCLEOTIDE SEQUENCE [LARGE SCALE GENOMIC DNA]</scope>
    <source>
        <strain evidence="4">G3</strain>
    </source>
</reference>
<dbReference type="InterPro" id="IPR036770">
    <property type="entry name" value="Ankyrin_rpt-contain_sf"/>
</dbReference>
<dbReference type="Proteomes" id="UP000001542">
    <property type="component" value="Unassembled WGS sequence"/>
</dbReference>
<proteinExistence type="predicted"/>
<dbReference type="Gene3D" id="1.25.40.20">
    <property type="entry name" value="Ankyrin repeat-containing domain"/>
    <property type="match status" value="1"/>
</dbReference>
<dbReference type="eggNOG" id="KOG4177">
    <property type="taxonomic scope" value="Eukaryota"/>
</dbReference>
<dbReference type="EMBL" id="DS113617">
    <property type="protein sequence ID" value="EAY00029.1"/>
    <property type="molecule type" value="Genomic_DNA"/>
</dbReference>
<dbReference type="PANTHER" id="PTHR24171:SF9">
    <property type="entry name" value="ANKYRIN REPEAT DOMAIN-CONTAINING PROTEIN 39"/>
    <property type="match status" value="1"/>
</dbReference>
<dbReference type="SMR" id="A2F525"/>
<dbReference type="PROSITE" id="PS50088">
    <property type="entry name" value="ANK_REPEAT"/>
    <property type="match status" value="2"/>
</dbReference>
<feature type="repeat" description="ANK" evidence="3">
    <location>
        <begin position="54"/>
        <end position="86"/>
    </location>
</feature>
<gene>
    <name evidence="4" type="ORF">TVAG_029330</name>
</gene>
<protein>
    <submittedName>
        <fullName evidence="4">Uncharacterized protein</fullName>
    </submittedName>
</protein>
<dbReference type="PANTHER" id="PTHR24171">
    <property type="entry name" value="ANKYRIN REPEAT DOMAIN-CONTAINING PROTEIN 39-RELATED"/>
    <property type="match status" value="1"/>
</dbReference>
<evidence type="ECO:0000256" key="3">
    <source>
        <dbReference type="PROSITE-ProRule" id="PRU00023"/>
    </source>
</evidence>
<dbReference type="VEuPathDB" id="TrichDB:TVAGG3_0594850"/>
<dbReference type="RefSeq" id="XP_001312958.1">
    <property type="nucleotide sequence ID" value="XM_001312957.1"/>
</dbReference>
<name>A2F525_TRIV3</name>
<dbReference type="VEuPathDB" id="TrichDB:TVAG_029330"/>
<feature type="repeat" description="ANK" evidence="3">
    <location>
        <begin position="24"/>
        <end position="53"/>
    </location>
</feature>
<dbReference type="InParanoid" id="A2F525"/>
<evidence type="ECO:0000256" key="1">
    <source>
        <dbReference type="ARBA" id="ARBA00022737"/>
    </source>
</evidence>
<dbReference type="AlphaFoldDB" id="A2F525"/>
<dbReference type="Pfam" id="PF12796">
    <property type="entry name" value="Ank_2"/>
    <property type="match status" value="1"/>
</dbReference>
<dbReference type="InterPro" id="IPR002110">
    <property type="entry name" value="Ankyrin_rpt"/>
</dbReference>
<evidence type="ECO:0000313" key="5">
    <source>
        <dbReference type="Proteomes" id="UP000001542"/>
    </source>
</evidence>
<organism evidence="4 5">
    <name type="scientific">Trichomonas vaginalis (strain ATCC PRA-98 / G3)</name>
    <dbReference type="NCBI Taxonomy" id="412133"/>
    <lineage>
        <taxon>Eukaryota</taxon>
        <taxon>Metamonada</taxon>
        <taxon>Parabasalia</taxon>
        <taxon>Trichomonadida</taxon>
        <taxon>Trichomonadidae</taxon>
        <taxon>Trichomonas</taxon>
    </lineage>
</organism>